<accession>A0A559IXS0</accession>
<dbReference type="OrthoDB" id="8617387at2"/>
<dbReference type="Pfam" id="PF02275">
    <property type="entry name" value="CBAH"/>
    <property type="match status" value="1"/>
</dbReference>
<dbReference type="InterPro" id="IPR029055">
    <property type="entry name" value="Ntn_hydrolases_N"/>
</dbReference>
<keyword evidence="5" id="KW-1185">Reference proteome</keyword>
<evidence type="ECO:0000313" key="4">
    <source>
        <dbReference type="EMBL" id="TVX92435.1"/>
    </source>
</evidence>
<comment type="similarity">
    <text evidence="1">Belongs to the peptidase C59 family.</text>
</comment>
<dbReference type="InterPro" id="IPR052193">
    <property type="entry name" value="Peptidase_C59"/>
</dbReference>
<dbReference type="RefSeq" id="WP_144987901.1">
    <property type="nucleotide sequence ID" value="NZ_VNJK01000001.1"/>
</dbReference>
<evidence type="ECO:0000256" key="1">
    <source>
        <dbReference type="ARBA" id="ARBA00006625"/>
    </source>
</evidence>
<reference evidence="4 5" key="1">
    <citation type="submission" date="2019-07" db="EMBL/GenBank/DDBJ databases">
        <authorList>
            <person name="Kim J."/>
        </authorList>
    </citation>
    <scope>NUCLEOTIDE SEQUENCE [LARGE SCALE GENOMIC DNA]</scope>
    <source>
        <strain evidence="4 5">N4</strain>
    </source>
</reference>
<gene>
    <name evidence="4" type="ORF">FPZ44_04795</name>
</gene>
<dbReference type="PANTHER" id="PTHR35527">
    <property type="entry name" value="CHOLOYLGLYCINE HYDROLASE"/>
    <property type="match status" value="1"/>
</dbReference>
<protein>
    <submittedName>
        <fullName evidence="4">Linear amide C-N hydrolase</fullName>
    </submittedName>
</protein>
<evidence type="ECO:0000313" key="5">
    <source>
        <dbReference type="Proteomes" id="UP000318102"/>
    </source>
</evidence>
<keyword evidence="2 4" id="KW-0378">Hydrolase</keyword>
<evidence type="ECO:0000259" key="3">
    <source>
        <dbReference type="Pfam" id="PF02275"/>
    </source>
</evidence>
<sequence>MCTIFHLNHDGSNLIGKNQDMIYDGVYIFTNLRGIRKTALIMPPALPAVWTSKYGSLTISQTGKELPSGGMNEVGLVVEQATLWMTEYPAADDRSAINEVQWIQYMLDTCSTVQEVLQAAANFRIDQSTSKIHYFIADRNGERAIIEFLHGNMQVFHDSLSIPVLTNSLYQYATEQFERNVRQWPESDDYEQNSMERFTTVSAHLLQDIHHTDQTDKLDFAFETLKKARREDTIFTLVYDIEKLEIHASTKRNQERIVLPLADFSFINDSLPLAADLQTLHTSKVREQFVTYHYDFNLHAIRSFFNDPILTSVFQWNSSDEMIAFLARYPDSFE</sequence>
<feature type="domain" description="Choloylglycine hydrolase/NAAA C-terminal" evidence="3">
    <location>
        <begin position="50"/>
        <end position="195"/>
    </location>
</feature>
<evidence type="ECO:0000256" key="2">
    <source>
        <dbReference type="ARBA" id="ARBA00022801"/>
    </source>
</evidence>
<proteinExistence type="inferred from homology"/>
<name>A0A559IXS0_9BACL</name>
<dbReference type="Gene3D" id="3.60.60.10">
    <property type="entry name" value="Penicillin V Acylase, Chain A"/>
    <property type="match status" value="1"/>
</dbReference>
<comment type="caution">
    <text evidence="4">The sequence shown here is derived from an EMBL/GenBank/DDBJ whole genome shotgun (WGS) entry which is preliminary data.</text>
</comment>
<dbReference type="AlphaFoldDB" id="A0A559IXS0"/>
<dbReference type="Proteomes" id="UP000318102">
    <property type="component" value="Unassembled WGS sequence"/>
</dbReference>
<dbReference type="GO" id="GO:0016787">
    <property type="term" value="F:hydrolase activity"/>
    <property type="evidence" value="ECO:0007669"/>
    <property type="project" value="UniProtKB-KW"/>
</dbReference>
<dbReference type="PANTHER" id="PTHR35527:SF2">
    <property type="entry name" value="HYDROLASE"/>
    <property type="match status" value="1"/>
</dbReference>
<organism evidence="4 5">
    <name type="scientific">Paenibacillus agilis</name>
    <dbReference type="NCBI Taxonomy" id="3020863"/>
    <lineage>
        <taxon>Bacteria</taxon>
        <taxon>Bacillati</taxon>
        <taxon>Bacillota</taxon>
        <taxon>Bacilli</taxon>
        <taxon>Bacillales</taxon>
        <taxon>Paenibacillaceae</taxon>
        <taxon>Paenibacillus</taxon>
    </lineage>
</organism>
<dbReference type="EMBL" id="VNJK01000001">
    <property type="protein sequence ID" value="TVX92435.1"/>
    <property type="molecule type" value="Genomic_DNA"/>
</dbReference>
<dbReference type="InterPro" id="IPR029132">
    <property type="entry name" value="CBAH/NAAA_C"/>
</dbReference>
<dbReference type="SUPFAM" id="SSF56235">
    <property type="entry name" value="N-terminal nucleophile aminohydrolases (Ntn hydrolases)"/>
    <property type="match status" value="1"/>
</dbReference>